<gene>
    <name evidence="1" type="ORF">dnm_063310</name>
</gene>
<reference evidence="1" key="1">
    <citation type="journal article" date="2021" name="Microb. Physiol.">
        <title>Proteogenomic Insights into the Physiology of Marine, Sulfate-Reducing, Filamentous Desulfonema limicola and Desulfonema magnum.</title>
        <authorList>
            <person name="Schnaars V."/>
            <person name="Wohlbrand L."/>
            <person name="Scheve S."/>
            <person name="Hinrichs C."/>
            <person name="Reinhardt R."/>
            <person name="Rabus R."/>
        </authorList>
    </citation>
    <scope>NUCLEOTIDE SEQUENCE</scope>
    <source>
        <strain evidence="1">4be13</strain>
    </source>
</reference>
<dbReference type="KEGG" id="dmm:dnm_063310"/>
<dbReference type="RefSeq" id="WP_207678544.1">
    <property type="nucleotide sequence ID" value="NZ_CP061800.1"/>
</dbReference>
<organism evidence="1 2">
    <name type="scientific">Desulfonema magnum</name>
    <dbReference type="NCBI Taxonomy" id="45655"/>
    <lineage>
        <taxon>Bacteria</taxon>
        <taxon>Pseudomonadati</taxon>
        <taxon>Thermodesulfobacteriota</taxon>
        <taxon>Desulfobacteria</taxon>
        <taxon>Desulfobacterales</taxon>
        <taxon>Desulfococcaceae</taxon>
        <taxon>Desulfonema</taxon>
    </lineage>
</organism>
<evidence type="ECO:0000313" key="1">
    <source>
        <dbReference type="EMBL" id="QTA90270.1"/>
    </source>
</evidence>
<evidence type="ECO:0008006" key="3">
    <source>
        <dbReference type="Google" id="ProtNLM"/>
    </source>
</evidence>
<name>A0A975GQU6_9BACT</name>
<sequence>MNDTDKQKEFIKVAILESTIEAQVTGAVLEEENIPHLIRSYHDTAYDGLFQFQKGWGEIRAPLSHKEEILKILDEVRSENYNNFIAEGGKSNDRL</sequence>
<accession>A0A975GQU6</accession>
<dbReference type="Proteomes" id="UP000663722">
    <property type="component" value="Chromosome"/>
</dbReference>
<dbReference type="AlphaFoldDB" id="A0A975GQU6"/>
<keyword evidence="2" id="KW-1185">Reference proteome</keyword>
<proteinExistence type="predicted"/>
<protein>
    <recommendedName>
        <fullName evidence="3">DUF2007 domain-containing protein</fullName>
    </recommendedName>
</protein>
<dbReference type="EMBL" id="CP061800">
    <property type="protein sequence ID" value="QTA90270.1"/>
    <property type="molecule type" value="Genomic_DNA"/>
</dbReference>
<evidence type="ECO:0000313" key="2">
    <source>
        <dbReference type="Proteomes" id="UP000663722"/>
    </source>
</evidence>